<dbReference type="Proteomes" id="UP000002878">
    <property type="component" value="Chromosome"/>
</dbReference>
<evidence type="ECO:0000313" key="1">
    <source>
        <dbReference type="EMBL" id="AFJ63398.1"/>
    </source>
</evidence>
<dbReference type="NCBIfam" id="TIGR02905">
    <property type="entry name" value="spore_yutH"/>
    <property type="match status" value="1"/>
</dbReference>
<dbReference type="InterPro" id="IPR014254">
    <property type="entry name" value="Spore_coat_YutH"/>
</dbReference>
<accession>I2C9S4</accession>
<dbReference type="GO" id="GO:0042601">
    <property type="term" value="C:endospore-forming forespore"/>
    <property type="evidence" value="ECO:0007669"/>
    <property type="project" value="TreeGrafter"/>
</dbReference>
<dbReference type="EMBL" id="CP003332">
    <property type="protein sequence ID" value="AFJ63398.1"/>
    <property type="molecule type" value="Genomic_DNA"/>
</dbReference>
<name>I2C9S4_BACAY</name>
<dbReference type="SUPFAM" id="SSF56112">
    <property type="entry name" value="Protein kinase-like (PK-like)"/>
    <property type="match status" value="1"/>
</dbReference>
<sequence length="340" mass="40022">MIMMKSIIKEKYGIHVRQLSVYQKYQCFQTPNSFFLIIPVSGFSQSELTELYYMSQYLQEQSDPYVSVFIFTKEGELTFEDEGKTYALLKAPIPVSNRSFSVGGELAEFHRKGRGFPYEVKEAGRIGQWKDLWGKRVDQLESFWMQKIHMSPLEPFEKKMIEAFPYYSGLAENAIQYLVDTELDDNPGAEDSGTICHQRMERDTWSEESLIRIPGDWVFDHAARDIAEYMRSTYLYHRDDLLKNGFLFLQEYEQVTPLSSFSKRLFYSRLLFPLHFFETVESYYISHDSEKQFYEQQLDYILADCTRYEQFLQTCHDMMNVRSAQVFVPPVAWLGKGISS</sequence>
<dbReference type="HOGENOM" id="CLU_830682_0_0_9"/>
<organism evidence="1 2">
    <name type="scientific">Bacillus amyloliquefaciens (strain Y2)</name>
    <name type="common">Bacillus amyloliquefaciens subsp. plantarum (strain B9601-Y2)</name>
    <dbReference type="NCBI Taxonomy" id="1155777"/>
    <lineage>
        <taxon>Bacteria</taxon>
        <taxon>Bacillati</taxon>
        <taxon>Bacillota</taxon>
        <taxon>Bacilli</taxon>
        <taxon>Bacillales</taxon>
        <taxon>Bacillaceae</taxon>
        <taxon>Bacillus</taxon>
        <taxon>Bacillus amyloliquefaciens group</taxon>
    </lineage>
</organism>
<proteinExistence type="predicted"/>
<evidence type="ECO:0008006" key="3">
    <source>
        <dbReference type="Google" id="ProtNLM"/>
    </source>
</evidence>
<dbReference type="PANTHER" id="PTHR39179">
    <property type="entry name" value="SPORE COAT PROTEIN I"/>
    <property type="match status" value="1"/>
</dbReference>
<dbReference type="PANTHER" id="PTHR39179:SF2">
    <property type="entry name" value="ENDOSPORE COAT-ASSOCIATED PROTEIN YUTH"/>
    <property type="match status" value="1"/>
</dbReference>
<dbReference type="InterPro" id="IPR047175">
    <property type="entry name" value="CotS-like"/>
</dbReference>
<dbReference type="PATRIC" id="fig|1126211.3.peg.3355"/>
<evidence type="ECO:0000313" key="2">
    <source>
        <dbReference type="Proteomes" id="UP000002878"/>
    </source>
</evidence>
<dbReference type="InterPro" id="IPR011009">
    <property type="entry name" value="Kinase-like_dom_sf"/>
</dbReference>
<dbReference type="Gene3D" id="3.90.1200.10">
    <property type="match status" value="1"/>
</dbReference>
<dbReference type="KEGG" id="bqy:MUS_3527"/>
<gene>
    <name evidence="1" type="ORF">MUS_3527</name>
</gene>
<dbReference type="AlphaFoldDB" id="I2C9S4"/>
<reference evidence="1 2" key="1">
    <citation type="journal article" date="2012" name="J. Biotechnol.">
        <title>Genome sequence of the plant growth promoting strain Bacillus amyloliquefaciens subsp. plantarum B9601-Y2 and expression of mersacidin and other secondary metabolites.</title>
        <authorList>
            <person name="He P."/>
            <person name="Hao K."/>
            <person name="Blom J."/>
            <person name="Ruckert C."/>
            <person name="Vater J."/>
            <person name="Mao Z."/>
            <person name="Wu Y."/>
            <person name="Hou M."/>
            <person name="He P."/>
            <person name="He Y."/>
            <person name="Borriss R."/>
        </authorList>
    </citation>
    <scope>NUCLEOTIDE SEQUENCE [LARGE SCALE GENOMIC DNA]</scope>
    <source>
        <strain evidence="1">Y2</strain>
    </source>
</reference>
<protein>
    <recommendedName>
        <fullName evidence="3">Spore coat protein YutH</fullName>
    </recommendedName>
</protein>